<evidence type="ECO:0000313" key="2">
    <source>
        <dbReference type="Proteomes" id="UP000199321"/>
    </source>
</evidence>
<proteinExistence type="predicted"/>
<keyword evidence="2" id="KW-1185">Reference proteome</keyword>
<dbReference type="EMBL" id="FNBA01000003">
    <property type="protein sequence ID" value="SDE92084.1"/>
    <property type="molecule type" value="Genomic_DNA"/>
</dbReference>
<evidence type="ECO:0000313" key="1">
    <source>
        <dbReference type="EMBL" id="SDE92084.1"/>
    </source>
</evidence>
<organism evidence="1 2">
    <name type="scientific">Ulvibacter litoralis</name>
    <dbReference type="NCBI Taxonomy" id="227084"/>
    <lineage>
        <taxon>Bacteria</taxon>
        <taxon>Pseudomonadati</taxon>
        <taxon>Bacteroidota</taxon>
        <taxon>Flavobacteriia</taxon>
        <taxon>Flavobacteriales</taxon>
        <taxon>Flavobacteriaceae</taxon>
        <taxon>Ulvibacter</taxon>
    </lineage>
</organism>
<protein>
    <submittedName>
        <fullName evidence="1">Uncharacterized protein</fullName>
    </submittedName>
</protein>
<dbReference type="AlphaFoldDB" id="A0A1G7GVI2"/>
<dbReference type="Proteomes" id="UP000199321">
    <property type="component" value="Unassembled WGS sequence"/>
</dbReference>
<dbReference type="SUPFAM" id="SSF53756">
    <property type="entry name" value="UDP-Glycosyltransferase/glycogen phosphorylase"/>
    <property type="match status" value="1"/>
</dbReference>
<name>A0A1G7GVI2_9FLAO</name>
<accession>A0A1G7GVI2</accession>
<gene>
    <name evidence="1" type="ORF">SAMN05421855_103350</name>
</gene>
<sequence>MNIKPKILVVIESLDVNDSSGTKGRVALLQSFVKSGYEVIALHYTQRDVKITDIECIKVTERRDTILFILSRIQRLLYRWFKIDVGSWVDSKFGFSFGFFNDANSLKRAVTKYNPTDFDMIWTLSKGNSYRSHKTLLLSPKWHSKWYAYVHDPYPQQLYPRPYNYVPYGFRKKRNFFREITLKAKYIVFPSQLLKDWMLSYYVEIARKSLIIPHQLSGQNVSGNTLPDYFDSNKFNVLHAGNLLDLRDPKPVVEAFELFLKQSPSAKKNAALFFLGKKSIFSNYLKIKAEKIPQIYASQDYVPFEQVFSMQQNTSVNIILEATSEISPFLPGKFAHCVEADVPILLIGPHYSECKRLFGSEYPYSFEFDDINKIANAFHKMYDQWMENKESLKLNRPDLQQYLSAKYLKEVLEESTQNQSS</sequence>
<dbReference type="STRING" id="227084.SAMN05421855_103350"/>
<reference evidence="1 2" key="1">
    <citation type="submission" date="2016-10" db="EMBL/GenBank/DDBJ databases">
        <authorList>
            <person name="de Groot N.N."/>
        </authorList>
    </citation>
    <scope>NUCLEOTIDE SEQUENCE [LARGE SCALE GENOMIC DNA]</scope>
    <source>
        <strain evidence="1 2">DSM 16195</strain>
    </source>
</reference>